<comment type="caution">
    <text evidence="1">The sequence shown here is derived from an EMBL/GenBank/DDBJ whole genome shotgun (WGS) entry which is preliminary data.</text>
</comment>
<accession>A0ABU0AEC6</accession>
<dbReference type="InterPro" id="IPR012347">
    <property type="entry name" value="Ferritin-like"/>
</dbReference>
<dbReference type="EMBL" id="JAUSUB010000005">
    <property type="protein sequence ID" value="MDQ0269605.1"/>
    <property type="molecule type" value="Genomic_DNA"/>
</dbReference>
<keyword evidence="2" id="KW-1185">Reference proteome</keyword>
<sequence length="180" mass="19247">MKLNKIGSAIMGILSGNPKDEPLHYGEVYGLFTNLSTNNGTISSYQTLINHAGDEDLKKLIEEAIKGLQAENQQLEELLKSNGIGLPPAPPARPNANLEDIPVGARSTDPEISAAISIGTAAALVACSQAIGQSIREDVAMMYGQFHMNKAQFGAKMLKLNKEKGWLIPPPLHISKGTES</sequence>
<name>A0ABU0AEC6_9BACI</name>
<organism evidence="1 2">
    <name type="scientific">Cytobacillus purgationiresistens</name>
    <dbReference type="NCBI Taxonomy" id="863449"/>
    <lineage>
        <taxon>Bacteria</taxon>
        <taxon>Bacillati</taxon>
        <taxon>Bacillota</taxon>
        <taxon>Bacilli</taxon>
        <taxon>Bacillales</taxon>
        <taxon>Bacillaceae</taxon>
        <taxon>Cytobacillus</taxon>
    </lineage>
</organism>
<protein>
    <recommendedName>
        <fullName evidence="3">DUF3231 family protein</fullName>
    </recommendedName>
</protein>
<evidence type="ECO:0008006" key="3">
    <source>
        <dbReference type="Google" id="ProtNLM"/>
    </source>
</evidence>
<evidence type="ECO:0000313" key="1">
    <source>
        <dbReference type="EMBL" id="MDQ0269605.1"/>
    </source>
</evidence>
<proteinExistence type="predicted"/>
<gene>
    <name evidence="1" type="ORF">J2S17_001477</name>
</gene>
<dbReference type="InterPro" id="IPR021617">
    <property type="entry name" value="DUF3231"/>
</dbReference>
<reference evidence="1 2" key="1">
    <citation type="submission" date="2023-07" db="EMBL/GenBank/DDBJ databases">
        <title>Genomic Encyclopedia of Type Strains, Phase IV (KMG-IV): sequencing the most valuable type-strain genomes for metagenomic binning, comparative biology and taxonomic classification.</title>
        <authorList>
            <person name="Goeker M."/>
        </authorList>
    </citation>
    <scope>NUCLEOTIDE SEQUENCE [LARGE SCALE GENOMIC DNA]</scope>
    <source>
        <strain evidence="1 2">DSM 23494</strain>
    </source>
</reference>
<evidence type="ECO:0000313" key="2">
    <source>
        <dbReference type="Proteomes" id="UP001238088"/>
    </source>
</evidence>
<dbReference type="Proteomes" id="UP001238088">
    <property type="component" value="Unassembled WGS sequence"/>
</dbReference>
<dbReference type="Pfam" id="PF11553">
    <property type="entry name" value="DUF3231"/>
    <property type="match status" value="1"/>
</dbReference>
<dbReference type="Gene3D" id="1.20.1260.10">
    <property type="match status" value="1"/>
</dbReference>